<sequence>MVDYKASLVKSTELLYPRITDELSRQSSKFYGKNSWTLNKLDHWRSVDFPAELKERYEKGQLSITKTELALLMDWKLAKGKFRPSLPKLIQGNSEESVEKATRNGFLIFTDYAKKQTNWSEIDISEYQTALRSSLKRLTELRGVGPATASLLLALLKDVTPFAPPFFSDEAFLYFVQSPIRPGQPIKYNLKEYADDYLSVMIGVARKYQINSLDELERGAWGLKMYHSNRIDKLADVEFPEDIEDDALDKFDIASEFLQESEPKKRPAPTSSRSKLAKKPKIES</sequence>
<dbReference type="PANTHER" id="PTHR21521:SF0">
    <property type="entry name" value="AMUN, ISOFORM A"/>
    <property type="match status" value="1"/>
</dbReference>
<dbReference type="STRING" id="45357.A0A2V1ASD9"/>
<name>A0A2V1ASD9_9ASCO</name>
<dbReference type="Proteomes" id="UP000244309">
    <property type="component" value="Unassembled WGS sequence"/>
</dbReference>
<evidence type="ECO:0000256" key="1">
    <source>
        <dbReference type="SAM" id="MobiDB-lite"/>
    </source>
</evidence>
<evidence type="ECO:0000313" key="2">
    <source>
        <dbReference type="EMBL" id="PVH20738.1"/>
    </source>
</evidence>
<reference evidence="2 3" key="1">
    <citation type="submission" date="2017-12" db="EMBL/GenBank/DDBJ databases">
        <title>Genome Sequence of a Multidrug-Resistant Candida haemulonii Isolate from a Patient with Chronic Leg Ulcers in Israel.</title>
        <authorList>
            <person name="Chow N.A."/>
            <person name="Gade L."/>
            <person name="Batra D."/>
            <person name="Rowe L.A."/>
            <person name="Ben-Ami R."/>
            <person name="Loparev V.N."/>
            <person name="Litvintseva A.P."/>
        </authorList>
    </citation>
    <scope>NUCLEOTIDE SEQUENCE [LARGE SCALE GENOMIC DNA]</scope>
    <source>
        <strain evidence="2 3">B11899</strain>
    </source>
</reference>
<dbReference type="PANTHER" id="PTHR21521">
    <property type="entry name" value="AMUN, ISOFORM A"/>
    <property type="match status" value="1"/>
</dbReference>
<feature type="region of interest" description="Disordered" evidence="1">
    <location>
        <begin position="258"/>
        <end position="284"/>
    </location>
</feature>
<evidence type="ECO:0000313" key="3">
    <source>
        <dbReference type="Proteomes" id="UP000244309"/>
    </source>
</evidence>
<accession>A0A2V1ASD9</accession>
<organism evidence="2 3">
    <name type="scientific">Candidozyma haemuli</name>
    <dbReference type="NCBI Taxonomy" id="45357"/>
    <lineage>
        <taxon>Eukaryota</taxon>
        <taxon>Fungi</taxon>
        <taxon>Dikarya</taxon>
        <taxon>Ascomycota</taxon>
        <taxon>Saccharomycotina</taxon>
        <taxon>Pichiomycetes</taxon>
        <taxon>Metschnikowiaceae</taxon>
        <taxon>Candidozyma</taxon>
    </lineage>
</organism>
<proteinExistence type="predicted"/>
<comment type="caution">
    <text evidence="2">The sequence shown here is derived from an EMBL/GenBank/DDBJ whole genome shotgun (WGS) entry which is preliminary data.</text>
</comment>
<protein>
    <submittedName>
        <fullName evidence="2">Uncharacterized protein</fullName>
    </submittedName>
</protein>
<feature type="compositionally biased region" description="Basic residues" evidence="1">
    <location>
        <begin position="275"/>
        <end position="284"/>
    </location>
</feature>
<dbReference type="RefSeq" id="XP_025341678.1">
    <property type="nucleotide sequence ID" value="XM_025487870.1"/>
</dbReference>
<gene>
    <name evidence="2" type="ORF">CXQ85_004242</name>
</gene>
<keyword evidence="3" id="KW-1185">Reference proteome</keyword>
<dbReference type="GeneID" id="37009572"/>
<dbReference type="AlphaFoldDB" id="A0A2V1ASD9"/>
<dbReference type="OrthoDB" id="8249012at2759"/>
<dbReference type="VEuPathDB" id="FungiDB:CXQ85_004242"/>
<dbReference type="EMBL" id="PKFO01000004">
    <property type="protein sequence ID" value="PVH20738.1"/>
    <property type="molecule type" value="Genomic_DNA"/>
</dbReference>